<dbReference type="Gene3D" id="3.50.50.60">
    <property type="entry name" value="FAD/NAD(P)-binding domain"/>
    <property type="match status" value="1"/>
</dbReference>
<gene>
    <name evidence="6" type="ORF">AD948_11730</name>
</gene>
<dbReference type="EMBL" id="LHZU01000138">
    <property type="protein sequence ID" value="KXV58355.1"/>
    <property type="molecule type" value="Genomic_DNA"/>
</dbReference>
<dbReference type="PRINTS" id="PR00420">
    <property type="entry name" value="RNGMNOXGNASE"/>
</dbReference>
<dbReference type="Pfam" id="PF01494">
    <property type="entry name" value="FAD_binding_3"/>
    <property type="match status" value="2"/>
</dbReference>
<dbReference type="SUPFAM" id="SSF51905">
    <property type="entry name" value="FAD/NAD(P)-binding domain"/>
    <property type="match status" value="1"/>
</dbReference>
<evidence type="ECO:0000259" key="5">
    <source>
        <dbReference type="Pfam" id="PF01494"/>
    </source>
</evidence>
<dbReference type="InterPro" id="IPR002938">
    <property type="entry name" value="FAD-bd"/>
</dbReference>
<dbReference type="PATRIC" id="fig|446692.4.peg.878"/>
<sequence>MTIPFVDVLIIGGGPGGLSLAQGLKKRRIGVRVVERDLERRDYVQGFRLRVRERGIQALRSNLPSALFTALEETAGRAPADSIALDEHLRPVPSSTRDYGEKEDAHIDRSVSRITLTRILRSGLEDILQSGIAFTHYETGENGHVLAHFADGSAIRTHLLVGADGARSRVRQQLVPDAKSIDTGARRLAGKIPLHRAQHLGLLPLFWEKNVNIRPHDGASMMITSHVVDTASRRRHGLTDPPAAESGLHLDDTTSYIWWNTAYTRDSLAPDSRLETLDGQQLLCLLLSRIATWDQRLLELIRATEPTTVGLLKVFSSEPGLSWSAGPVTLLGDAAHAMTYFRALGCNSALYDSGLLAAELARVKEGTPLRQAVGEYEGAMRTHGEHAVRSSLDALRHSLGLAT</sequence>
<evidence type="ECO:0000256" key="1">
    <source>
        <dbReference type="ARBA" id="ARBA00022630"/>
    </source>
</evidence>
<dbReference type="InterPro" id="IPR036188">
    <property type="entry name" value="FAD/NAD-bd_sf"/>
</dbReference>
<proteinExistence type="predicted"/>
<dbReference type="PANTHER" id="PTHR47178">
    <property type="entry name" value="MONOOXYGENASE, FAD-BINDING"/>
    <property type="match status" value="1"/>
</dbReference>
<evidence type="ECO:0000256" key="4">
    <source>
        <dbReference type="ARBA" id="ARBA00023033"/>
    </source>
</evidence>
<dbReference type="OrthoDB" id="4230779at2"/>
<evidence type="ECO:0000256" key="3">
    <source>
        <dbReference type="ARBA" id="ARBA00023002"/>
    </source>
</evidence>
<feature type="domain" description="FAD-binding" evidence="5">
    <location>
        <begin position="323"/>
        <end position="390"/>
    </location>
</feature>
<name>A0A149TYQ4_9PROT</name>
<feature type="domain" description="FAD-binding" evidence="5">
    <location>
        <begin position="6"/>
        <end position="46"/>
    </location>
</feature>
<dbReference type="GO" id="GO:0004497">
    <property type="term" value="F:monooxygenase activity"/>
    <property type="evidence" value="ECO:0007669"/>
    <property type="project" value="UniProtKB-KW"/>
</dbReference>
<evidence type="ECO:0000313" key="6">
    <source>
        <dbReference type="EMBL" id="KXV58355.1"/>
    </source>
</evidence>
<dbReference type="Proteomes" id="UP000075360">
    <property type="component" value="Unassembled WGS sequence"/>
</dbReference>
<accession>A0A149TYQ4</accession>
<dbReference type="PANTHER" id="PTHR47178:SF5">
    <property type="entry name" value="FAD-BINDING DOMAIN-CONTAINING PROTEIN"/>
    <property type="match status" value="1"/>
</dbReference>
<keyword evidence="3" id="KW-0560">Oxidoreductase</keyword>
<evidence type="ECO:0000256" key="2">
    <source>
        <dbReference type="ARBA" id="ARBA00022827"/>
    </source>
</evidence>
<reference evidence="6 7" key="1">
    <citation type="submission" date="2015-06" db="EMBL/GenBank/DDBJ databases">
        <title>Improved classification and identification of acetic acid bacteria using matrix-assisted laser desorption/ionization time-of-flight mass spectrometry; Gluconobacter nephelii and Gluconobacter uchimurae are later heterotypic synonyms of Gluconobacter japonicus and Gluconobacter oxydans, respectively.</title>
        <authorList>
            <person name="Li L."/>
            <person name="Cleenwerck I."/>
            <person name="De Vuyst L."/>
            <person name="Vandamme P."/>
        </authorList>
    </citation>
    <scope>NUCLEOTIDE SEQUENCE [LARGE SCALE GENOMIC DNA]</scope>
    <source>
        <strain evidence="6 7">LMG 23690</strain>
    </source>
</reference>
<keyword evidence="4" id="KW-0503">Monooxygenase</keyword>
<organism evidence="6 7">
    <name type="scientific">Acetobacter senegalensis</name>
    <dbReference type="NCBI Taxonomy" id="446692"/>
    <lineage>
        <taxon>Bacteria</taxon>
        <taxon>Pseudomonadati</taxon>
        <taxon>Pseudomonadota</taxon>
        <taxon>Alphaproteobacteria</taxon>
        <taxon>Acetobacterales</taxon>
        <taxon>Acetobacteraceae</taxon>
        <taxon>Acetobacter</taxon>
    </lineage>
</organism>
<dbReference type="AlphaFoldDB" id="A0A149TYQ4"/>
<evidence type="ECO:0000313" key="7">
    <source>
        <dbReference type="Proteomes" id="UP000075360"/>
    </source>
</evidence>
<keyword evidence="2" id="KW-0274">FAD</keyword>
<dbReference type="GO" id="GO:0071949">
    <property type="term" value="F:FAD binding"/>
    <property type="evidence" value="ECO:0007669"/>
    <property type="project" value="InterPro"/>
</dbReference>
<keyword evidence="1" id="KW-0285">Flavoprotein</keyword>
<dbReference type="RefSeq" id="WP_061472127.1">
    <property type="nucleotide sequence ID" value="NZ_LHZU01000138.1"/>
</dbReference>
<comment type="caution">
    <text evidence="6">The sequence shown here is derived from an EMBL/GenBank/DDBJ whole genome shotgun (WGS) entry which is preliminary data.</text>
</comment>
<protein>
    <submittedName>
        <fullName evidence="6">Oxidoreductase</fullName>
    </submittedName>
</protein>